<dbReference type="RefSeq" id="WP_143951268.1">
    <property type="nucleotide sequence ID" value="NZ_BAABMB010000005.1"/>
</dbReference>
<evidence type="ECO:0000313" key="7">
    <source>
        <dbReference type="EMBL" id="TSH89154.1"/>
    </source>
</evidence>
<evidence type="ECO:0000256" key="4">
    <source>
        <dbReference type="RuleBase" id="RU003744"/>
    </source>
</evidence>
<dbReference type="Proteomes" id="UP000318405">
    <property type="component" value="Unassembled WGS sequence"/>
</dbReference>
<organism evidence="7 8">
    <name type="scientific">Verticiella sediminum</name>
    <dbReference type="NCBI Taxonomy" id="1247510"/>
    <lineage>
        <taxon>Bacteria</taxon>
        <taxon>Pseudomonadati</taxon>
        <taxon>Pseudomonadota</taxon>
        <taxon>Betaproteobacteria</taxon>
        <taxon>Burkholderiales</taxon>
        <taxon>Alcaligenaceae</taxon>
        <taxon>Verticiella</taxon>
    </lineage>
</organism>
<evidence type="ECO:0000256" key="2">
    <source>
        <dbReference type="ARBA" id="ARBA00010333"/>
    </source>
</evidence>
<gene>
    <name evidence="7" type="ORF">FOZ76_25235</name>
</gene>
<reference evidence="7 8" key="1">
    <citation type="submission" date="2019-07" db="EMBL/GenBank/DDBJ databases">
        <title>Qingshengfaniella alkalisoli gen. nov., sp. nov., isolated from saline soil.</title>
        <authorList>
            <person name="Xu L."/>
            <person name="Huang X.-X."/>
            <person name="Sun J.-Q."/>
        </authorList>
    </citation>
    <scope>NUCLEOTIDE SEQUENCE [LARGE SCALE GENOMIC DNA]</scope>
    <source>
        <strain evidence="7 8">DSM 27279</strain>
    </source>
</reference>
<evidence type="ECO:0000256" key="5">
    <source>
        <dbReference type="SAM" id="SignalP"/>
    </source>
</evidence>
<evidence type="ECO:0000256" key="1">
    <source>
        <dbReference type="ARBA" id="ARBA00004196"/>
    </source>
</evidence>
<dbReference type="GO" id="GO:0030313">
    <property type="term" value="C:cell envelope"/>
    <property type="evidence" value="ECO:0007669"/>
    <property type="project" value="UniProtKB-SubCell"/>
</dbReference>
<keyword evidence="8" id="KW-1185">Reference proteome</keyword>
<dbReference type="PANTHER" id="PTHR35936:SF37">
    <property type="entry name" value="AMINO ACID ABC TRANSPORTER SUBSTRATE-BINDING PROTEIN"/>
    <property type="match status" value="1"/>
</dbReference>
<feature type="chain" id="PRO_5022103716" evidence="5">
    <location>
        <begin position="28"/>
        <end position="262"/>
    </location>
</feature>
<dbReference type="Gene3D" id="3.40.190.10">
    <property type="entry name" value="Periplasmic binding protein-like II"/>
    <property type="match status" value="2"/>
</dbReference>
<proteinExistence type="inferred from homology"/>
<sequence>MPRGRALRTFARFAAAAMVLAAGSAQADVLDQVRAAGAVRVAVVQDYPPFGSVGPDMQPQGFDIDLARMLGERLGVRTELVKVITANKIPYLTTGRVDVLLNIGFNEERDKVVDFSQPYAPYFVGVYGPVGTAVASASDLGGRSVSVTAGTIEDLLLTKHMAADTKVMRYEDNTSTISAFMSGQAEFIAIGNIVAATVLAKQPARKAEQKFLMMNSPVRAAVNEGEARLLAEVDAAIGEAKRTGELNRMSERWLAQSLPEGF</sequence>
<dbReference type="PROSITE" id="PS01039">
    <property type="entry name" value="SBP_BACTERIAL_3"/>
    <property type="match status" value="1"/>
</dbReference>
<dbReference type="OrthoDB" id="5363083at2"/>
<dbReference type="SUPFAM" id="SSF53850">
    <property type="entry name" value="Periplasmic binding protein-like II"/>
    <property type="match status" value="1"/>
</dbReference>
<keyword evidence="3 5" id="KW-0732">Signal</keyword>
<name>A0A556A8D8_9BURK</name>
<dbReference type="Pfam" id="PF00497">
    <property type="entry name" value="SBP_bac_3"/>
    <property type="match status" value="1"/>
</dbReference>
<protein>
    <submittedName>
        <fullName evidence="7">Transporter substrate-binding domain-containing protein</fullName>
    </submittedName>
</protein>
<evidence type="ECO:0000313" key="8">
    <source>
        <dbReference type="Proteomes" id="UP000318405"/>
    </source>
</evidence>
<feature type="domain" description="Solute-binding protein family 3/N-terminal" evidence="6">
    <location>
        <begin position="38"/>
        <end position="257"/>
    </location>
</feature>
<comment type="caution">
    <text evidence="7">The sequence shown here is derived from an EMBL/GenBank/DDBJ whole genome shotgun (WGS) entry which is preliminary data.</text>
</comment>
<dbReference type="InterPro" id="IPR018313">
    <property type="entry name" value="SBP_3_CS"/>
</dbReference>
<dbReference type="PANTHER" id="PTHR35936">
    <property type="entry name" value="MEMBRANE-BOUND LYTIC MUREIN TRANSGLYCOSYLASE F"/>
    <property type="match status" value="1"/>
</dbReference>
<dbReference type="SMART" id="SM00062">
    <property type="entry name" value="PBPb"/>
    <property type="match status" value="1"/>
</dbReference>
<dbReference type="InterPro" id="IPR001638">
    <property type="entry name" value="Solute-binding_3/MltF_N"/>
</dbReference>
<dbReference type="AlphaFoldDB" id="A0A556A8D8"/>
<dbReference type="EMBL" id="VLTJ01000042">
    <property type="protein sequence ID" value="TSH89154.1"/>
    <property type="molecule type" value="Genomic_DNA"/>
</dbReference>
<feature type="signal peptide" evidence="5">
    <location>
        <begin position="1"/>
        <end position="27"/>
    </location>
</feature>
<accession>A0A556A8D8</accession>
<comment type="similarity">
    <text evidence="2 4">Belongs to the bacterial solute-binding protein 3 family.</text>
</comment>
<evidence type="ECO:0000256" key="3">
    <source>
        <dbReference type="ARBA" id="ARBA00022729"/>
    </source>
</evidence>
<evidence type="ECO:0000259" key="6">
    <source>
        <dbReference type="SMART" id="SM00062"/>
    </source>
</evidence>
<comment type="subcellular location">
    <subcellularLocation>
        <location evidence="1">Cell envelope</location>
    </subcellularLocation>
</comment>